<evidence type="ECO:0000313" key="15">
    <source>
        <dbReference type="Proteomes" id="UP000014803"/>
    </source>
</evidence>
<dbReference type="EC" id="3.4.19.13" evidence="11"/>
<dbReference type="RefSeq" id="WP_020741746.1">
    <property type="nucleotide sequence ID" value="NC_021658.1"/>
</dbReference>
<dbReference type="PANTHER" id="PTHR43199:SF1">
    <property type="entry name" value="GLUTATHIONE HYDROLASE PROENZYME"/>
    <property type="match status" value="1"/>
</dbReference>
<comment type="catalytic activity">
    <reaction evidence="8 11">
        <text>an N-terminal (5-L-glutamyl)-[peptide] + an alpha-amino acid = 5-L-glutamyl amino acid + an N-terminal L-alpha-aminoacyl-[peptide]</text>
        <dbReference type="Rhea" id="RHEA:23904"/>
        <dbReference type="Rhea" id="RHEA-COMP:9780"/>
        <dbReference type="Rhea" id="RHEA-COMP:9795"/>
        <dbReference type="ChEBI" id="CHEBI:77644"/>
        <dbReference type="ChEBI" id="CHEBI:78597"/>
        <dbReference type="ChEBI" id="CHEBI:78599"/>
        <dbReference type="ChEBI" id="CHEBI:78608"/>
        <dbReference type="EC" id="2.3.2.2"/>
    </reaction>
</comment>
<evidence type="ECO:0000256" key="5">
    <source>
        <dbReference type="ARBA" id="ARBA00022801"/>
    </source>
</evidence>
<dbReference type="PRINTS" id="PR01210">
    <property type="entry name" value="GGTRANSPTASE"/>
</dbReference>
<dbReference type="NCBIfam" id="TIGR00066">
    <property type="entry name" value="g_glut_trans"/>
    <property type="match status" value="1"/>
</dbReference>
<evidence type="ECO:0000313" key="14">
    <source>
        <dbReference type="EMBL" id="AGP41848.1"/>
    </source>
</evidence>
<dbReference type="GO" id="GO:0036374">
    <property type="term" value="F:glutathione hydrolase activity"/>
    <property type="evidence" value="ECO:0007669"/>
    <property type="project" value="UniProtKB-UniRule"/>
</dbReference>
<dbReference type="eggNOG" id="COG0405">
    <property type="taxonomic scope" value="Bacteria"/>
</dbReference>
<keyword evidence="6 11" id="KW-0865">Zymogen</keyword>
<proteinExistence type="inferred from homology"/>
<comment type="similarity">
    <text evidence="3 11">Belongs to the gamma-glutamyltransferase family.</text>
</comment>
<feature type="active site" description="Nucleophile" evidence="9">
    <location>
        <position position="420"/>
    </location>
</feature>
<comment type="pathway">
    <text evidence="11">Sulfur metabolism; glutathione metabolism.</text>
</comment>
<feature type="region of interest" description="Disordered" evidence="12">
    <location>
        <begin position="592"/>
        <end position="611"/>
    </location>
</feature>
<dbReference type="InterPro" id="IPR051792">
    <property type="entry name" value="GGT_bact"/>
</dbReference>
<evidence type="ECO:0000256" key="10">
    <source>
        <dbReference type="PIRSR" id="PIRSR600101-2"/>
    </source>
</evidence>
<dbReference type="GO" id="GO:0103068">
    <property type="term" value="F:leukotriene C4 gamma-glutamyl transferase activity"/>
    <property type="evidence" value="ECO:0007669"/>
    <property type="project" value="UniProtKB-EC"/>
</dbReference>
<reference evidence="14 15" key="1">
    <citation type="journal article" date="2013" name="Sci. Rep.">
        <title>Extraordinary expansion of a Sorangium cellulosum genome from an alkaline milieu.</title>
        <authorList>
            <person name="Han K."/>
            <person name="Li Z.F."/>
            <person name="Peng R."/>
            <person name="Zhu L.P."/>
            <person name="Zhou T."/>
            <person name="Wang L.G."/>
            <person name="Li S.G."/>
            <person name="Zhang X.B."/>
            <person name="Hu W."/>
            <person name="Wu Z.H."/>
            <person name="Qin N."/>
            <person name="Li Y.Z."/>
        </authorList>
    </citation>
    <scope>NUCLEOTIDE SEQUENCE [LARGE SCALE GENOMIC DNA]</scope>
    <source>
        <strain evidence="14 15">So0157-2</strain>
    </source>
</reference>
<dbReference type="PROSITE" id="PS00462">
    <property type="entry name" value="G_GLU_TRANSPEPTIDASE"/>
    <property type="match status" value="1"/>
</dbReference>
<comment type="subunit">
    <text evidence="11">This enzyme consists of two polypeptide chains, which are synthesized in precursor form from a single polypeptide.</text>
</comment>
<evidence type="ECO:0000256" key="6">
    <source>
        <dbReference type="ARBA" id="ARBA00023145"/>
    </source>
</evidence>
<dbReference type="HOGENOM" id="CLU_014813_0_3_7"/>
<dbReference type="InterPro" id="IPR000101">
    <property type="entry name" value="GGT_peptidase"/>
</dbReference>
<feature type="signal peptide" evidence="13">
    <location>
        <begin position="1"/>
        <end position="22"/>
    </location>
</feature>
<dbReference type="InterPro" id="IPR043138">
    <property type="entry name" value="GGT_lsub"/>
</dbReference>
<accession>S4YG60</accession>
<dbReference type="EC" id="2.3.2.2" evidence="11"/>
<feature type="binding site" evidence="10">
    <location>
        <begin position="438"/>
        <end position="440"/>
    </location>
    <ligand>
        <name>L-glutamate</name>
        <dbReference type="ChEBI" id="CHEBI:29985"/>
    </ligand>
</feature>
<protein>
    <recommendedName>
        <fullName evidence="11">Glutathione hydrolase proenzyme</fullName>
        <ecNumber evidence="11">2.3.2.2</ecNumber>
        <ecNumber evidence="11">3.4.19.13</ecNumber>
    </recommendedName>
    <component>
        <recommendedName>
            <fullName evidence="11">Glutathione hydrolase large chain</fullName>
        </recommendedName>
    </component>
    <component>
        <recommendedName>
            <fullName evidence="11">Glutathione hydrolase small chain</fullName>
        </recommendedName>
    </component>
</protein>
<comment type="PTM">
    <text evidence="11">Cleaved by autocatalysis into a large and a small subunit.</text>
</comment>
<dbReference type="SUPFAM" id="SSF56235">
    <property type="entry name" value="N-terminal nucleophile aminohydrolases (Ntn hydrolases)"/>
    <property type="match status" value="1"/>
</dbReference>
<keyword evidence="5 11" id="KW-0378">Hydrolase</keyword>
<dbReference type="PATRIC" id="fig|1254432.3.peg.11185"/>
<keyword evidence="13" id="KW-0732">Signal</keyword>
<sequence length="611" mass="63182">MKPRASHRLLAVVLLALAGCEAAVPPPPPAPPPPPSPSAAASAPAPAAPAPPAAPASRFPAGWPYPEGAPPVRGPSMVSSDAALATRVGADVLSSGGNAVDAAVATAFALAVVHPTAGNLGGGGFLVARVGDKEHALDFRETAPAKATHDMYKGKDGKPTESSRVGHLAAGVPGSVAGLWEAYDKLGSKKKTWAELIAPAIRLAKEGFPVDENFATTVKSASSKLARFPASVALFLPGGAPIQVGATWRSPELAATLERIAEKGPAGFYEGKTAELVVAEMRRGKGIISAADLKGYKAKWREPIVFEYRGRRVASMPLPSSGGLALAMIAHQLEGLDVAKLGWHSPSHVHVVAEAMRRVFLARNEILGDPDFVKNPVEELLSVAWADKQRATIAPDRATPTDELTRGAGVKDSGGRGPHTTHFSVVDAQGNAVALTTTLNGWYGSGVTVTGAGFVLNNEMDDFATVPGTANQFGLVQGEANAVAPGKRMLSSMSPTIVTGKDGRVELVLGAAGGPTILTAVFQILSNVVDFGFDVTTAVNAPRFHHQDYPDKLFIEKGGFPDELRSALGAMGHAFDERGHIADAPAIGREGAAFAGAREPRRPGSEAAAGK</sequence>
<dbReference type="Proteomes" id="UP000014803">
    <property type="component" value="Chromosome"/>
</dbReference>
<dbReference type="EMBL" id="CP003969">
    <property type="protein sequence ID" value="AGP41848.1"/>
    <property type="molecule type" value="Genomic_DNA"/>
</dbReference>
<evidence type="ECO:0000256" key="12">
    <source>
        <dbReference type="SAM" id="MobiDB-lite"/>
    </source>
</evidence>
<keyword evidence="7 11" id="KW-0012">Acyltransferase</keyword>
<keyword evidence="11" id="KW-0317">Glutathione biosynthesis</keyword>
<evidence type="ECO:0000256" key="4">
    <source>
        <dbReference type="ARBA" id="ARBA00022679"/>
    </source>
</evidence>
<feature type="region of interest" description="Disordered" evidence="12">
    <location>
        <begin position="398"/>
        <end position="417"/>
    </location>
</feature>
<keyword evidence="4 11" id="KW-0808">Transferase</keyword>
<feature type="compositionally biased region" description="Pro residues" evidence="12">
    <location>
        <begin position="24"/>
        <end position="37"/>
    </location>
</feature>
<dbReference type="PANTHER" id="PTHR43199">
    <property type="entry name" value="GLUTATHIONE HYDROLASE"/>
    <property type="match status" value="1"/>
</dbReference>
<feature type="binding site" evidence="10">
    <location>
        <position position="514"/>
    </location>
    <ligand>
        <name>L-glutamate</name>
        <dbReference type="ChEBI" id="CHEBI:29985"/>
    </ligand>
</feature>
<comment type="catalytic activity">
    <reaction evidence="2 11">
        <text>glutathione + H2O = L-cysteinylglycine + L-glutamate</text>
        <dbReference type="Rhea" id="RHEA:28807"/>
        <dbReference type="ChEBI" id="CHEBI:15377"/>
        <dbReference type="ChEBI" id="CHEBI:29985"/>
        <dbReference type="ChEBI" id="CHEBI:57925"/>
        <dbReference type="ChEBI" id="CHEBI:61694"/>
        <dbReference type="EC" id="3.4.19.13"/>
    </reaction>
</comment>
<dbReference type="Gene3D" id="1.10.246.130">
    <property type="match status" value="1"/>
</dbReference>
<evidence type="ECO:0000256" key="8">
    <source>
        <dbReference type="ARBA" id="ARBA00047417"/>
    </source>
</evidence>
<dbReference type="InterPro" id="IPR029055">
    <property type="entry name" value="Ntn_hydrolases_N"/>
</dbReference>
<evidence type="ECO:0000256" key="3">
    <source>
        <dbReference type="ARBA" id="ARBA00009381"/>
    </source>
</evidence>
<feature type="binding site" evidence="10">
    <location>
        <position position="462"/>
    </location>
    <ligand>
        <name>L-glutamate</name>
        <dbReference type="ChEBI" id="CHEBI:29985"/>
    </ligand>
</feature>
<organism evidence="14 15">
    <name type="scientific">Sorangium cellulosum So0157-2</name>
    <dbReference type="NCBI Taxonomy" id="1254432"/>
    <lineage>
        <taxon>Bacteria</taxon>
        <taxon>Pseudomonadati</taxon>
        <taxon>Myxococcota</taxon>
        <taxon>Polyangia</taxon>
        <taxon>Polyangiales</taxon>
        <taxon>Polyangiaceae</taxon>
        <taxon>Sorangium</taxon>
    </lineage>
</organism>
<feature type="chain" id="PRO_5004534200" description="Glutathione hydrolase proenzyme" evidence="13">
    <location>
        <begin position="23"/>
        <end position="611"/>
    </location>
</feature>
<dbReference type="OrthoDB" id="5297205at2"/>
<dbReference type="Gene3D" id="3.60.20.40">
    <property type="match status" value="1"/>
</dbReference>
<dbReference type="Pfam" id="PF01019">
    <property type="entry name" value="G_glu_transpept"/>
    <property type="match status" value="1"/>
</dbReference>
<dbReference type="GO" id="GO:0006750">
    <property type="term" value="P:glutathione biosynthetic process"/>
    <property type="evidence" value="ECO:0007669"/>
    <property type="project" value="UniProtKB-KW"/>
</dbReference>
<dbReference type="STRING" id="1254432.SCE1572_49580"/>
<evidence type="ECO:0000256" key="9">
    <source>
        <dbReference type="PIRSR" id="PIRSR600101-1"/>
    </source>
</evidence>
<evidence type="ECO:0000256" key="11">
    <source>
        <dbReference type="RuleBase" id="RU368036"/>
    </source>
</evidence>
<evidence type="ECO:0000256" key="2">
    <source>
        <dbReference type="ARBA" id="ARBA00001089"/>
    </source>
</evidence>
<dbReference type="GO" id="GO:0006751">
    <property type="term" value="P:glutathione catabolic process"/>
    <property type="evidence" value="ECO:0007669"/>
    <property type="project" value="UniProtKB-UniRule"/>
</dbReference>
<name>S4YG60_SORCE</name>
<feature type="binding site" evidence="10">
    <location>
        <begin position="491"/>
        <end position="492"/>
    </location>
    <ligand>
        <name>L-glutamate</name>
        <dbReference type="ChEBI" id="CHEBI:29985"/>
    </ligand>
</feature>
<gene>
    <name evidence="14" type="ORF">SCE1572_49580</name>
</gene>
<comment type="catalytic activity">
    <reaction evidence="1 11">
        <text>an S-substituted glutathione + H2O = an S-substituted L-cysteinylglycine + L-glutamate</text>
        <dbReference type="Rhea" id="RHEA:59468"/>
        <dbReference type="ChEBI" id="CHEBI:15377"/>
        <dbReference type="ChEBI" id="CHEBI:29985"/>
        <dbReference type="ChEBI" id="CHEBI:90779"/>
        <dbReference type="ChEBI" id="CHEBI:143103"/>
        <dbReference type="EC" id="3.4.19.13"/>
    </reaction>
</comment>
<evidence type="ECO:0000256" key="1">
    <source>
        <dbReference type="ARBA" id="ARBA00001049"/>
    </source>
</evidence>
<dbReference type="UniPathway" id="UPA00204"/>
<dbReference type="AlphaFoldDB" id="S4YG60"/>
<evidence type="ECO:0000256" key="7">
    <source>
        <dbReference type="ARBA" id="ARBA00023315"/>
    </source>
</evidence>
<dbReference type="InterPro" id="IPR055262">
    <property type="entry name" value="GGT_CS"/>
</dbReference>
<feature type="binding site" evidence="10">
    <location>
        <position position="140"/>
    </location>
    <ligand>
        <name>L-glutamate</name>
        <dbReference type="ChEBI" id="CHEBI:29985"/>
    </ligand>
</feature>
<dbReference type="PROSITE" id="PS51257">
    <property type="entry name" value="PROKAR_LIPOPROTEIN"/>
    <property type="match status" value="1"/>
</dbReference>
<evidence type="ECO:0000256" key="13">
    <source>
        <dbReference type="SAM" id="SignalP"/>
    </source>
</evidence>
<dbReference type="KEGG" id="scu:SCE1572_49580"/>
<dbReference type="InterPro" id="IPR043137">
    <property type="entry name" value="GGT_ssub_C"/>
</dbReference>
<feature type="region of interest" description="Disordered" evidence="12">
    <location>
        <begin position="23"/>
        <end position="56"/>
    </location>
</feature>